<gene>
    <name evidence="1" type="ORF">RUM43_001875</name>
</gene>
<sequence>MKKILVNILLPGSSSSVNHLNKPGEVRTLMGLSYRHCLTFFNVVSLVSTRDEEGLFSNLLFEEAVDEAQCEQMQMEVSATDSATSIDQVPNLQGKWVSQE</sequence>
<evidence type="ECO:0000313" key="2">
    <source>
        <dbReference type="Proteomes" id="UP001372834"/>
    </source>
</evidence>
<organism evidence="1 2">
    <name type="scientific">Polyplax serrata</name>
    <name type="common">Common mouse louse</name>
    <dbReference type="NCBI Taxonomy" id="468196"/>
    <lineage>
        <taxon>Eukaryota</taxon>
        <taxon>Metazoa</taxon>
        <taxon>Ecdysozoa</taxon>
        <taxon>Arthropoda</taxon>
        <taxon>Hexapoda</taxon>
        <taxon>Insecta</taxon>
        <taxon>Pterygota</taxon>
        <taxon>Neoptera</taxon>
        <taxon>Paraneoptera</taxon>
        <taxon>Psocodea</taxon>
        <taxon>Troctomorpha</taxon>
        <taxon>Phthiraptera</taxon>
        <taxon>Anoplura</taxon>
        <taxon>Polyplacidae</taxon>
        <taxon>Polyplax</taxon>
    </lineage>
</organism>
<accession>A0AAN8XRI3</accession>
<proteinExistence type="predicted"/>
<reference evidence="1 2" key="1">
    <citation type="submission" date="2023-10" db="EMBL/GenBank/DDBJ databases">
        <title>Genomes of two closely related lineages of the louse Polyplax serrata with different host specificities.</title>
        <authorList>
            <person name="Martinu J."/>
            <person name="Tarabai H."/>
            <person name="Stefka J."/>
            <person name="Hypsa V."/>
        </authorList>
    </citation>
    <scope>NUCLEOTIDE SEQUENCE [LARGE SCALE GENOMIC DNA]</scope>
    <source>
        <strain evidence="1">HR10_N</strain>
    </source>
</reference>
<comment type="caution">
    <text evidence="1">The sequence shown here is derived from an EMBL/GenBank/DDBJ whole genome shotgun (WGS) entry which is preliminary data.</text>
</comment>
<protein>
    <submittedName>
        <fullName evidence="1">Uncharacterized protein</fullName>
    </submittedName>
</protein>
<dbReference type="EMBL" id="JAWJWE010000001">
    <property type="protein sequence ID" value="KAK6645595.1"/>
    <property type="molecule type" value="Genomic_DNA"/>
</dbReference>
<name>A0AAN8XRI3_POLSC</name>
<evidence type="ECO:0000313" key="1">
    <source>
        <dbReference type="EMBL" id="KAK6645595.1"/>
    </source>
</evidence>
<dbReference type="AlphaFoldDB" id="A0AAN8XRI3"/>
<dbReference type="Proteomes" id="UP001372834">
    <property type="component" value="Unassembled WGS sequence"/>
</dbReference>